<gene>
    <name evidence="1" type="ORF">DFQ00_102241</name>
    <name evidence="2" type="ORF">HUB98_05510</name>
</gene>
<reference evidence="2 4" key="2">
    <citation type="submission" date="2020-06" db="EMBL/GenBank/DDBJ databases">
        <title>Complete genome of Paenibacillus barcinonensis KACC11450.</title>
        <authorList>
            <person name="Kim M."/>
            <person name="Park Y.-J."/>
            <person name="Shin J.-H."/>
        </authorList>
    </citation>
    <scope>NUCLEOTIDE SEQUENCE [LARGE SCALE GENOMIC DNA]</scope>
    <source>
        <strain evidence="2 4">KACC11450</strain>
    </source>
</reference>
<proteinExistence type="predicted"/>
<protein>
    <submittedName>
        <fullName evidence="1">Uncharacterized protein</fullName>
    </submittedName>
</protein>
<reference evidence="1 3" key="1">
    <citation type="submission" date="2018-06" db="EMBL/GenBank/DDBJ databases">
        <title>Genomic Encyclopedia of Type Strains, Phase III (KMG-III): the genomes of soil and plant-associated and newly described type strains.</title>
        <authorList>
            <person name="Whitman W."/>
        </authorList>
    </citation>
    <scope>NUCLEOTIDE SEQUENCE [LARGE SCALE GENOMIC DNA]</scope>
    <source>
        <strain evidence="1 3">CECT 7022</strain>
    </source>
</reference>
<organism evidence="1 3">
    <name type="scientific">Paenibacillus barcinonensis</name>
    <dbReference type="NCBI Taxonomy" id="198119"/>
    <lineage>
        <taxon>Bacteria</taxon>
        <taxon>Bacillati</taxon>
        <taxon>Bacillota</taxon>
        <taxon>Bacilli</taxon>
        <taxon>Bacillales</taxon>
        <taxon>Paenibacillaceae</taxon>
        <taxon>Paenibacillus</taxon>
    </lineage>
</organism>
<name>A0A2V4VVG9_PAEBA</name>
<dbReference type="EMBL" id="QJSW01000002">
    <property type="protein sequence ID" value="PYE51447.1"/>
    <property type="molecule type" value="Genomic_DNA"/>
</dbReference>
<evidence type="ECO:0000313" key="3">
    <source>
        <dbReference type="Proteomes" id="UP000247790"/>
    </source>
</evidence>
<evidence type="ECO:0000313" key="2">
    <source>
        <dbReference type="EMBL" id="QKS55839.1"/>
    </source>
</evidence>
<dbReference type="EMBL" id="CP054614">
    <property type="protein sequence ID" value="QKS55839.1"/>
    <property type="molecule type" value="Genomic_DNA"/>
</dbReference>
<keyword evidence="4" id="KW-1185">Reference proteome</keyword>
<dbReference type="AlphaFoldDB" id="A0A2V4VVG9"/>
<evidence type="ECO:0000313" key="1">
    <source>
        <dbReference type="EMBL" id="PYE51447.1"/>
    </source>
</evidence>
<dbReference type="OrthoDB" id="2665874at2"/>
<evidence type="ECO:0000313" key="4">
    <source>
        <dbReference type="Proteomes" id="UP000509327"/>
    </source>
</evidence>
<sequence>MEYPKTIELSTHGFERMQERFPEYSKNKKMATDYVRSLLKSSEYIGIVPDQFGVDSHMYVFNHTVAIHIGLDPVKITTVYPIERDIEKEHKKITFRDRVEELYKKEFRKIHRTELAKRKKIKYSKAKNEAEIAALKYKQLITRSENVKEMCGKRIKELQNEILHEENIIKDVQVLKRSVAYAIATGNY</sequence>
<accession>A0A2V4VVG9</accession>
<dbReference type="Proteomes" id="UP000509327">
    <property type="component" value="Chromosome"/>
</dbReference>
<dbReference type="Proteomes" id="UP000247790">
    <property type="component" value="Unassembled WGS sequence"/>
</dbReference>
<dbReference type="RefSeq" id="WP_110894502.1">
    <property type="nucleotide sequence ID" value="NZ_CP054614.1"/>
</dbReference>